<protein>
    <submittedName>
        <fullName evidence="5">PocR ligand-binding domain-containing protein</fullName>
    </submittedName>
</protein>
<evidence type="ECO:0000256" key="2">
    <source>
        <dbReference type="ARBA" id="ARBA00023125"/>
    </source>
</evidence>
<dbReference type="SMART" id="SM00342">
    <property type="entry name" value="HTH_ARAC"/>
    <property type="match status" value="1"/>
</dbReference>
<keyword evidence="2" id="KW-0238">DNA-binding</keyword>
<comment type="caution">
    <text evidence="5">The sequence shown here is derived from an EMBL/GenBank/DDBJ whole genome shotgun (WGS) entry which is preliminary data.</text>
</comment>
<dbReference type="EMBL" id="JACJLA010000008">
    <property type="protein sequence ID" value="MBM6912758.1"/>
    <property type="molecule type" value="Genomic_DNA"/>
</dbReference>
<dbReference type="PROSITE" id="PS01124">
    <property type="entry name" value="HTH_ARAC_FAMILY_2"/>
    <property type="match status" value="1"/>
</dbReference>
<feature type="domain" description="HTH araC/xylS-type" evidence="4">
    <location>
        <begin position="190"/>
        <end position="288"/>
    </location>
</feature>
<evidence type="ECO:0000313" key="5">
    <source>
        <dbReference type="EMBL" id="MBM6912758.1"/>
    </source>
</evidence>
<accession>A0ABS2GHZ2</accession>
<dbReference type="PANTHER" id="PTHR43280">
    <property type="entry name" value="ARAC-FAMILY TRANSCRIPTIONAL REGULATOR"/>
    <property type="match status" value="1"/>
</dbReference>
<name>A0ABS2GHZ2_9FIRM</name>
<organism evidence="5 6">
    <name type="scientific">Veillonella magna</name>
    <dbReference type="NCBI Taxonomy" id="464322"/>
    <lineage>
        <taxon>Bacteria</taxon>
        <taxon>Bacillati</taxon>
        <taxon>Bacillota</taxon>
        <taxon>Negativicutes</taxon>
        <taxon>Veillonellales</taxon>
        <taxon>Veillonellaceae</taxon>
        <taxon>Veillonella</taxon>
    </lineage>
</organism>
<keyword evidence="3" id="KW-0804">Transcription</keyword>
<dbReference type="PANTHER" id="PTHR43280:SF10">
    <property type="entry name" value="REGULATORY PROTEIN POCR"/>
    <property type="match status" value="1"/>
</dbReference>
<gene>
    <name evidence="5" type="ORF">H6A01_05410</name>
</gene>
<evidence type="ECO:0000256" key="3">
    <source>
        <dbReference type="ARBA" id="ARBA00023163"/>
    </source>
</evidence>
<dbReference type="InterPro" id="IPR018771">
    <property type="entry name" value="PocR_dom"/>
</dbReference>
<dbReference type="RefSeq" id="WP_205087815.1">
    <property type="nucleotide sequence ID" value="NZ_JACJLA010000008.1"/>
</dbReference>
<reference evidence="5 6" key="1">
    <citation type="journal article" date="2021" name="Sci. Rep.">
        <title>The distribution of antibiotic resistance genes in chicken gut microbiota commensals.</title>
        <authorList>
            <person name="Juricova H."/>
            <person name="Matiasovicova J."/>
            <person name="Kubasova T."/>
            <person name="Cejkova D."/>
            <person name="Rychlik I."/>
        </authorList>
    </citation>
    <scope>NUCLEOTIDE SEQUENCE [LARGE SCALE GENOMIC DNA]</scope>
    <source>
        <strain evidence="5 6">An537</strain>
    </source>
</reference>
<sequence length="291" mass="33298">MHCSVQSETAIINQIMRDFTTITDMASVYVDIRGKVLSTKYSFTNFCNYMRSRPHTAKLCAYCDAYGGLESSRCGQFKPYRCHAGLSDFSIPIIAGGQLKGYILAGQTIVMDPSLPQIAPATDWHSSSELKSYYRKLPSFRREEMESAVHVLKLMTMHYFPEVAMGFGHLPDYLTQYTAPKEIALRPEIKRALAYIDKHLYQNPSLRDISAYVYLSETYFSKLFKKEMGLTLVQYVNQRKLDQAKILLRESDSPIESIAKALGFSRPSYFSKIFKEAMADTPHGYRKKYRA</sequence>
<dbReference type="SUPFAM" id="SSF46689">
    <property type="entry name" value="Homeodomain-like"/>
    <property type="match status" value="2"/>
</dbReference>
<dbReference type="Proteomes" id="UP000707138">
    <property type="component" value="Unassembled WGS sequence"/>
</dbReference>
<evidence type="ECO:0000256" key="1">
    <source>
        <dbReference type="ARBA" id="ARBA00023015"/>
    </source>
</evidence>
<proteinExistence type="predicted"/>
<dbReference type="Pfam" id="PF12833">
    <property type="entry name" value="HTH_18"/>
    <property type="match status" value="1"/>
</dbReference>
<dbReference type="InterPro" id="IPR009057">
    <property type="entry name" value="Homeodomain-like_sf"/>
</dbReference>
<dbReference type="InterPro" id="IPR018060">
    <property type="entry name" value="HTH_AraC"/>
</dbReference>
<evidence type="ECO:0000313" key="6">
    <source>
        <dbReference type="Proteomes" id="UP000707138"/>
    </source>
</evidence>
<evidence type="ECO:0000259" key="4">
    <source>
        <dbReference type="PROSITE" id="PS01124"/>
    </source>
</evidence>
<keyword evidence="1" id="KW-0805">Transcription regulation</keyword>
<dbReference type="Gene3D" id="1.10.10.60">
    <property type="entry name" value="Homeodomain-like"/>
    <property type="match status" value="2"/>
</dbReference>
<keyword evidence="6" id="KW-1185">Reference proteome</keyword>
<dbReference type="Pfam" id="PF10114">
    <property type="entry name" value="PocR"/>
    <property type="match status" value="1"/>
</dbReference>